<keyword evidence="1" id="KW-0732">Signal</keyword>
<dbReference type="AlphaFoldDB" id="A0A504UN33"/>
<accession>A0A504UN33</accession>
<protein>
    <recommendedName>
        <fullName evidence="4">DUF3304 domain-containing protein</fullName>
    </recommendedName>
</protein>
<feature type="chain" id="PRO_5021189035" description="DUF3304 domain-containing protein" evidence="1">
    <location>
        <begin position="23"/>
        <end position="179"/>
    </location>
</feature>
<evidence type="ECO:0008006" key="4">
    <source>
        <dbReference type="Google" id="ProtNLM"/>
    </source>
</evidence>
<reference evidence="2 3" key="1">
    <citation type="submission" date="2019-06" db="EMBL/GenBank/DDBJ databases">
        <title>Rhizobium sp. CL12 isolated from roots of soybean.</title>
        <authorList>
            <person name="Wang C."/>
        </authorList>
    </citation>
    <scope>NUCLEOTIDE SEQUENCE [LARGE SCALE GENOMIC DNA]</scope>
    <source>
        <strain evidence="2 3">CL12</strain>
    </source>
</reference>
<dbReference type="RefSeq" id="WP_140829151.1">
    <property type="nucleotide sequence ID" value="NZ_VFYP01000001.1"/>
</dbReference>
<dbReference type="Proteomes" id="UP000316429">
    <property type="component" value="Unassembled WGS sequence"/>
</dbReference>
<proteinExistence type="predicted"/>
<dbReference type="EMBL" id="VFYP01000001">
    <property type="protein sequence ID" value="TPP12075.1"/>
    <property type="molecule type" value="Genomic_DNA"/>
</dbReference>
<gene>
    <name evidence="2" type="ORF">FJQ55_07105</name>
</gene>
<dbReference type="PROSITE" id="PS51257">
    <property type="entry name" value="PROKAR_LIPOPROTEIN"/>
    <property type="match status" value="1"/>
</dbReference>
<comment type="caution">
    <text evidence="2">The sequence shown here is derived from an EMBL/GenBank/DDBJ whole genome shotgun (WGS) entry which is preliminary data.</text>
</comment>
<evidence type="ECO:0000313" key="2">
    <source>
        <dbReference type="EMBL" id="TPP12075.1"/>
    </source>
</evidence>
<feature type="signal peptide" evidence="1">
    <location>
        <begin position="1"/>
        <end position="22"/>
    </location>
</feature>
<evidence type="ECO:0000256" key="1">
    <source>
        <dbReference type="SAM" id="SignalP"/>
    </source>
</evidence>
<evidence type="ECO:0000313" key="3">
    <source>
        <dbReference type="Proteomes" id="UP000316429"/>
    </source>
</evidence>
<name>A0A504UN33_9HYPH</name>
<keyword evidence="3" id="KW-1185">Reference proteome</keyword>
<dbReference type="OrthoDB" id="7916166at2"/>
<organism evidence="2 3">
    <name type="scientific">Rhizobium glycinendophyticum</name>
    <dbReference type="NCBI Taxonomy" id="2589807"/>
    <lineage>
        <taxon>Bacteria</taxon>
        <taxon>Pseudomonadati</taxon>
        <taxon>Pseudomonadota</taxon>
        <taxon>Alphaproteobacteria</taxon>
        <taxon>Hyphomicrobiales</taxon>
        <taxon>Rhizobiaceae</taxon>
        <taxon>Rhizobium/Agrobacterium group</taxon>
        <taxon>Rhizobium</taxon>
    </lineage>
</organism>
<sequence length="179" mass="19374">MARTKLLSLAACAVLAVLSACQREDVKEPLKVSGKVFIFNYRVAQATYVITLARNGPLPDESFAVTKFENPAGGAPIETRTKIFPFWEKVALESPPVHCIVKGKPYAISIRVVDKEGKRLQAIDTTLTSTLDQTIMPSKPLVVGPIYTPNPEVFKADGTRDYAQGADCPSPPSDQAAVN</sequence>